<sequence length="37" mass="4318">MKPAILANTLSFSSVTQEKLRYLHFLNLRLPFNLLNN</sequence>
<evidence type="ECO:0000313" key="2">
    <source>
        <dbReference type="Proteomes" id="UP000315971"/>
    </source>
</evidence>
<dbReference type="EMBL" id="FXSZ01000008">
    <property type="protein sequence ID" value="SMO74342.1"/>
    <property type="molecule type" value="Genomic_DNA"/>
</dbReference>
<dbReference type="AlphaFoldDB" id="A0A521DRX9"/>
<reference evidence="1 2" key="1">
    <citation type="submission" date="2017-05" db="EMBL/GenBank/DDBJ databases">
        <authorList>
            <person name="Varghese N."/>
            <person name="Submissions S."/>
        </authorList>
    </citation>
    <scope>NUCLEOTIDE SEQUENCE [LARGE SCALE GENOMIC DNA]</scope>
    <source>
        <strain evidence="1 2">DSM 21342</strain>
    </source>
</reference>
<proteinExistence type="predicted"/>
<protein>
    <submittedName>
        <fullName evidence="1">Uncharacterized protein</fullName>
    </submittedName>
</protein>
<name>A0A521DRX9_9SPHI</name>
<evidence type="ECO:0000313" key="1">
    <source>
        <dbReference type="EMBL" id="SMO74342.1"/>
    </source>
</evidence>
<organism evidence="1 2">
    <name type="scientific">Solitalea koreensis</name>
    <dbReference type="NCBI Taxonomy" id="543615"/>
    <lineage>
        <taxon>Bacteria</taxon>
        <taxon>Pseudomonadati</taxon>
        <taxon>Bacteroidota</taxon>
        <taxon>Sphingobacteriia</taxon>
        <taxon>Sphingobacteriales</taxon>
        <taxon>Sphingobacteriaceae</taxon>
        <taxon>Solitalea</taxon>
    </lineage>
</organism>
<accession>A0A521DRX9</accession>
<dbReference type="Proteomes" id="UP000315971">
    <property type="component" value="Unassembled WGS sequence"/>
</dbReference>
<gene>
    <name evidence="1" type="ORF">SAMN06265350_10859</name>
</gene>
<keyword evidence="2" id="KW-1185">Reference proteome</keyword>